<keyword evidence="4" id="KW-1185">Reference proteome</keyword>
<protein>
    <submittedName>
        <fullName evidence="3">PadR family transcriptional regulator</fullName>
    </submittedName>
</protein>
<dbReference type="EMBL" id="CP035758">
    <property type="protein sequence ID" value="QBD83399.1"/>
    <property type="molecule type" value="Genomic_DNA"/>
</dbReference>
<feature type="region of interest" description="Disordered" evidence="1">
    <location>
        <begin position="219"/>
        <end position="248"/>
    </location>
</feature>
<accession>A0A4P6K551</accession>
<dbReference type="InterPro" id="IPR011991">
    <property type="entry name" value="ArsR-like_HTH"/>
</dbReference>
<evidence type="ECO:0000256" key="1">
    <source>
        <dbReference type="SAM" id="MobiDB-lite"/>
    </source>
</evidence>
<dbReference type="PANTHER" id="PTHR43252:SF2">
    <property type="entry name" value="TRANSCRIPTION REGULATOR, PADR-LIKE FAMILY"/>
    <property type="match status" value="1"/>
</dbReference>
<evidence type="ECO:0000259" key="2">
    <source>
        <dbReference type="Pfam" id="PF03551"/>
    </source>
</evidence>
<organism evidence="3 4">
    <name type="scientific">Ktedonosporobacter rubrisoli</name>
    <dbReference type="NCBI Taxonomy" id="2509675"/>
    <lineage>
        <taxon>Bacteria</taxon>
        <taxon>Bacillati</taxon>
        <taxon>Chloroflexota</taxon>
        <taxon>Ktedonobacteria</taxon>
        <taxon>Ktedonobacterales</taxon>
        <taxon>Ktedonosporobacteraceae</taxon>
        <taxon>Ktedonosporobacter</taxon>
    </lineage>
</organism>
<dbReference type="KEGG" id="kbs:EPA93_07835"/>
<feature type="domain" description="Transcription regulator PadR N-terminal" evidence="2">
    <location>
        <begin position="77"/>
        <end position="145"/>
    </location>
</feature>
<evidence type="ECO:0000313" key="3">
    <source>
        <dbReference type="EMBL" id="QBD83399.1"/>
    </source>
</evidence>
<dbReference type="Proteomes" id="UP000290365">
    <property type="component" value="Chromosome"/>
</dbReference>
<sequence>MSRFFAMRGKRGFGPQGPFGPQDQGDLFGPGGPFGPEVPHGPRGPFGPRGPHGHHQRGQGPFEGRHFFGRGDVKYALLALMQERPMHGYEMMKALEERSNGLYVPSAGTIYPTLQMLEDRGLISVQEVEGKKVYSITDDGRKALADRQQEEDQFAHPFWGRFGPHAHRWDSPEIHALRSEAAGVAQLFVAAARQVFFDESKAQRLRAILERTRKDLSDLIYDTGAKPQEPNAASPEAGNQGEEKPETR</sequence>
<dbReference type="CDD" id="cd00090">
    <property type="entry name" value="HTH_ARSR"/>
    <property type="match status" value="1"/>
</dbReference>
<evidence type="ECO:0000313" key="4">
    <source>
        <dbReference type="Proteomes" id="UP000290365"/>
    </source>
</evidence>
<dbReference type="SUPFAM" id="SSF46785">
    <property type="entry name" value="Winged helix' DNA-binding domain"/>
    <property type="match status" value="1"/>
</dbReference>
<proteinExistence type="predicted"/>
<dbReference type="InterPro" id="IPR005149">
    <property type="entry name" value="Tscrpt_reg_PadR_N"/>
</dbReference>
<dbReference type="Pfam" id="PF03551">
    <property type="entry name" value="PadR"/>
    <property type="match status" value="1"/>
</dbReference>
<name>A0A4P6K551_KTERU</name>
<dbReference type="PANTHER" id="PTHR43252">
    <property type="entry name" value="TRANSCRIPTIONAL REGULATOR YQJI"/>
    <property type="match status" value="1"/>
</dbReference>
<dbReference type="OrthoDB" id="9814826at2"/>
<dbReference type="InterPro" id="IPR036390">
    <property type="entry name" value="WH_DNA-bd_sf"/>
</dbReference>
<dbReference type="InterPro" id="IPR036388">
    <property type="entry name" value="WH-like_DNA-bd_sf"/>
</dbReference>
<reference evidence="3 4" key="1">
    <citation type="submission" date="2019-01" db="EMBL/GenBank/DDBJ databases">
        <title>Ktedonosporobacter rubrisoli SCAWS-G2.</title>
        <authorList>
            <person name="Huang Y."/>
            <person name="Yan B."/>
        </authorList>
    </citation>
    <scope>NUCLEOTIDE SEQUENCE [LARGE SCALE GENOMIC DNA]</scope>
    <source>
        <strain evidence="3 4">SCAWS-G2</strain>
    </source>
</reference>
<gene>
    <name evidence="3" type="ORF">EPA93_07835</name>
</gene>
<dbReference type="AlphaFoldDB" id="A0A4P6K551"/>
<dbReference type="Gene3D" id="1.10.10.10">
    <property type="entry name" value="Winged helix-like DNA-binding domain superfamily/Winged helix DNA-binding domain"/>
    <property type="match status" value="1"/>
</dbReference>
<feature type="region of interest" description="Disordered" evidence="1">
    <location>
        <begin position="1"/>
        <end position="63"/>
    </location>
</feature>